<evidence type="ECO:0000256" key="1">
    <source>
        <dbReference type="ARBA" id="ARBA00023027"/>
    </source>
</evidence>
<organism evidence="3 4">
    <name type="scientific">Thlaspi arvense</name>
    <name type="common">Field penny-cress</name>
    <dbReference type="NCBI Taxonomy" id="13288"/>
    <lineage>
        <taxon>Eukaryota</taxon>
        <taxon>Viridiplantae</taxon>
        <taxon>Streptophyta</taxon>
        <taxon>Embryophyta</taxon>
        <taxon>Tracheophyta</taxon>
        <taxon>Spermatophyta</taxon>
        <taxon>Magnoliopsida</taxon>
        <taxon>eudicotyledons</taxon>
        <taxon>Gunneridae</taxon>
        <taxon>Pentapetalae</taxon>
        <taxon>rosids</taxon>
        <taxon>malvids</taxon>
        <taxon>Brassicales</taxon>
        <taxon>Brassicaceae</taxon>
        <taxon>Thlaspideae</taxon>
        <taxon>Thlaspi</taxon>
    </lineage>
</organism>
<dbReference type="Pfam" id="PF01582">
    <property type="entry name" value="TIR"/>
    <property type="match status" value="1"/>
</dbReference>
<dbReference type="InterPro" id="IPR035897">
    <property type="entry name" value="Toll_tir_struct_dom_sf"/>
</dbReference>
<keyword evidence="1" id="KW-0520">NAD</keyword>
<protein>
    <recommendedName>
        <fullName evidence="2">TIR domain-containing protein</fullName>
    </recommendedName>
</protein>
<dbReference type="PROSITE" id="PS50104">
    <property type="entry name" value="TIR"/>
    <property type="match status" value="1"/>
</dbReference>
<dbReference type="AlphaFoldDB" id="A0AAU9RUQ8"/>
<name>A0AAU9RUQ8_THLAR</name>
<reference evidence="3 4" key="1">
    <citation type="submission" date="2022-03" db="EMBL/GenBank/DDBJ databases">
        <authorList>
            <person name="Nunn A."/>
            <person name="Chopra R."/>
            <person name="Nunn A."/>
            <person name="Contreras Garrido A."/>
        </authorList>
    </citation>
    <scope>NUCLEOTIDE SEQUENCE [LARGE SCALE GENOMIC DNA]</scope>
</reference>
<proteinExistence type="predicted"/>
<dbReference type="SUPFAM" id="SSF52200">
    <property type="entry name" value="Toll/Interleukin receptor TIR domain"/>
    <property type="match status" value="1"/>
</dbReference>
<evidence type="ECO:0000313" key="3">
    <source>
        <dbReference type="EMBL" id="CAH2051495.1"/>
    </source>
</evidence>
<keyword evidence="4" id="KW-1185">Reference proteome</keyword>
<dbReference type="Proteomes" id="UP000836841">
    <property type="component" value="Chromosome 3"/>
</dbReference>
<evidence type="ECO:0000259" key="2">
    <source>
        <dbReference type="PROSITE" id="PS50104"/>
    </source>
</evidence>
<dbReference type="PANTHER" id="PTHR32009">
    <property type="entry name" value="TMV RESISTANCE PROTEIN N-LIKE"/>
    <property type="match status" value="1"/>
</dbReference>
<dbReference type="InterPro" id="IPR000157">
    <property type="entry name" value="TIR_dom"/>
</dbReference>
<dbReference type="Gene3D" id="3.40.50.10140">
    <property type="entry name" value="Toll/interleukin-1 receptor homology (TIR) domain"/>
    <property type="match status" value="1"/>
</dbReference>
<gene>
    <name evidence="3" type="ORF">TAV2_LOCUS9850</name>
</gene>
<accession>A0AAU9RUQ8</accession>
<sequence>MAGDTNSMRDMVYSSFHKGEDTIRYSFISHLSASLRRKGLMVSSSSFDDNSSKETNIEKHNFKAFVVVISEKYVLSAECLDELAEIDDCQRNNQNVVVPVFYCITQPEVVHKSRLNILRDTFPHEIYSPERLARWVSALKKMTDSYNYKPR</sequence>
<dbReference type="EMBL" id="OU466859">
    <property type="protein sequence ID" value="CAH2051495.1"/>
    <property type="molecule type" value="Genomic_DNA"/>
</dbReference>
<feature type="domain" description="TIR" evidence="2">
    <location>
        <begin position="8"/>
        <end position="143"/>
    </location>
</feature>
<dbReference type="GO" id="GO:0007165">
    <property type="term" value="P:signal transduction"/>
    <property type="evidence" value="ECO:0007669"/>
    <property type="project" value="InterPro"/>
</dbReference>
<dbReference type="SMART" id="SM00255">
    <property type="entry name" value="TIR"/>
    <property type="match status" value="1"/>
</dbReference>
<dbReference type="PANTHER" id="PTHR32009:SF139">
    <property type="entry name" value="TOLL-INTERLEUKIN-RESISTANCE (TIR) DOMAIN FAMILY PROTEIN"/>
    <property type="match status" value="1"/>
</dbReference>
<evidence type="ECO:0000313" key="4">
    <source>
        <dbReference type="Proteomes" id="UP000836841"/>
    </source>
</evidence>